<keyword evidence="3" id="KW-0507">mRNA processing</keyword>
<evidence type="ECO:0000256" key="4">
    <source>
        <dbReference type="ARBA" id="ARBA00022728"/>
    </source>
</evidence>
<dbReference type="AlphaFoldDB" id="A0A7J6MCX3"/>
<protein>
    <recommendedName>
        <fullName evidence="10">Pre-mRNA-splicing factor SPF27</fullName>
    </recommendedName>
</protein>
<dbReference type="GO" id="GO:0008380">
    <property type="term" value="P:RNA splicing"/>
    <property type="evidence" value="ECO:0007669"/>
    <property type="project" value="UniProtKB-KW"/>
</dbReference>
<dbReference type="Pfam" id="PF05700">
    <property type="entry name" value="BCAS2"/>
    <property type="match status" value="1"/>
</dbReference>
<proteinExistence type="inferred from homology"/>
<reference evidence="8 9" key="1">
    <citation type="submission" date="2020-04" db="EMBL/GenBank/DDBJ databases">
        <title>Perkinsus chesapeaki whole genome sequence.</title>
        <authorList>
            <person name="Bogema D.R."/>
        </authorList>
    </citation>
    <scope>NUCLEOTIDE SEQUENCE [LARGE SCALE GENOMIC DNA]</scope>
    <source>
        <strain evidence="8">ATCC PRA-425</strain>
    </source>
</reference>
<dbReference type="GO" id="GO:0071011">
    <property type="term" value="C:precatalytic spliceosome"/>
    <property type="evidence" value="ECO:0007669"/>
    <property type="project" value="TreeGrafter"/>
</dbReference>
<dbReference type="PANTHER" id="PTHR13296">
    <property type="entry name" value="BCAS2 PROTEIN"/>
    <property type="match status" value="1"/>
</dbReference>
<evidence type="ECO:0000313" key="9">
    <source>
        <dbReference type="Proteomes" id="UP000591131"/>
    </source>
</evidence>
<comment type="subcellular location">
    <subcellularLocation>
        <location evidence="1">Nucleus</location>
    </subcellularLocation>
</comment>
<dbReference type="OrthoDB" id="205794at2759"/>
<gene>
    <name evidence="8" type="ORF">FOL47_002596</name>
</gene>
<keyword evidence="5" id="KW-0508">mRNA splicing</keyword>
<accession>A0A7J6MCX3</accession>
<dbReference type="Proteomes" id="UP000591131">
    <property type="component" value="Unassembled WGS sequence"/>
</dbReference>
<feature type="region of interest" description="Disordered" evidence="7">
    <location>
        <begin position="258"/>
        <end position="278"/>
    </location>
</feature>
<feature type="compositionally biased region" description="Low complexity" evidence="7">
    <location>
        <begin position="265"/>
        <end position="278"/>
    </location>
</feature>
<evidence type="ECO:0000256" key="1">
    <source>
        <dbReference type="ARBA" id="ARBA00004123"/>
    </source>
</evidence>
<comment type="caution">
    <text evidence="8">The sequence shown here is derived from an EMBL/GenBank/DDBJ whole genome shotgun (WGS) entry which is preliminary data.</text>
</comment>
<sequence>MADSEKLAISNGPLHLSENLYQSIPNYHLIDALPFIDPFGQEDFARVEEMIQKELATFRPSRDYLEPLPMPECPYLDKSPFVKEAMEKIKANGGELPRGGLSEKVDPADYSRAHLPLPSQASSVAAWEECRDKTKISIFNTTENNEYLDVATKYSVPQWIHGKLQVSAFEESLAKKRKALAKEVEDIQKRRKLDQMSHGNVLRSLHREQMEFETNNFETECAAMAMEADLRRLRKVIESNQEIKQKVPVNLLESLSEVLDGPQQAGGAASEETSASTT</sequence>
<dbReference type="GO" id="GO:0000974">
    <property type="term" value="C:Prp19 complex"/>
    <property type="evidence" value="ECO:0007669"/>
    <property type="project" value="TreeGrafter"/>
</dbReference>
<organism evidence="8 9">
    <name type="scientific">Perkinsus chesapeaki</name>
    <name type="common">Clam parasite</name>
    <name type="synonym">Perkinsus andrewsi</name>
    <dbReference type="NCBI Taxonomy" id="330153"/>
    <lineage>
        <taxon>Eukaryota</taxon>
        <taxon>Sar</taxon>
        <taxon>Alveolata</taxon>
        <taxon>Perkinsozoa</taxon>
        <taxon>Perkinsea</taxon>
        <taxon>Perkinsida</taxon>
        <taxon>Perkinsidae</taxon>
        <taxon>Perkinsus</taxon>
    </lineage>
</organism>
<dbReference type="GO" id="GO:0071013">
    <property type="term" value="C:catalytic step 2 spliceosome"/>
    <property type="evidence" value="ECO:0007669"/>
    <property type="project" value="TreeGrafter"/>
</dbReference>
<dbReference type="PANTHER" id="PTHR13296:SF0">
    <property type="entry name" value="PRE-MRNA-SPLICING FACTOR SPF27"/>
    <property type="match status" value="1"/>
</dbReference>
<dbReference type="GO" id="GO:0006397">
    <property type="term" value="P:mRNA processing"/>
    <property type="evidence" value="ECO:0007669"/>
    <property type="project" value="UniProtKB-KW"/>
</dbReference>
<comment type="similarity">
    <text evidence="2">Belongs to the SPF27 family.</text>
</comment>
<evidence type="ECO:0000256" key="7">
    <source>
        <dbReference type="SAM" id="MobiDB-lite"/>
    </source>
</evidence>
<name>A0A7J6MCX3_PERCH</name>
<dbReference type="EMBL" id="JAAPAO010000172">
    <property type="protein sequence ID" value="KAF4669374.1"/>
    <property type="molecule type" value="Genomic_DNA"/>
</dbReference>
<keyword evidence="6" id="KW-0539">Nucleus</keyword>
<evidence type="ECO:0008006" key="10">
    <source>
        <dbReference type="Google" id="ProtNLM"/>
    </source>
</evidence>
<keyword evidence="9" id="KW-1185">Reference proteome</keyword>
<evidence type="ECO:0000256" key="6">
    <source>
        <dbReference type="ARBA" id="ARBA00023242"/>
    </source>
</evidence>
<evidence type="ECO:0000256" key="5">
    <source>
        <dbReference type="ARBA" id="ARBA00023187"/>
    </source>
</evidence>
<keyword evidence="4" id="KW-0747">Spliceosome</keyword>
<evidence type="ECO:0000256" key="2">
    <source>
        <dbReference type="ARBA" id="ARBA00010788"/>
    </source>
</evidence>
<evidence type="ECO:0000256" key="3">
    <source>
        <dbReference type="ARBA" id="ARBA00022664"/>
    </source>
</evidence>
<evidence type="ECO:0000313" key="8">
    <source>
        <dbReference type="EMBL" id="KAF4669374.1"/>
    </source>
</evidence>
<dbReference type="InterPro" id="IPR008409">
    <property type="entry name" value="SPF27"/>
</dbReference>